<protein>
    <submittedName>
        <fullName evidence="2">Uncharacterized protein</fullName>
    </submittedName>
</protein>
<evidence type="ECO:0000256" key="1">
    <source>
        <dbReference type="SAM" id="MobiDB-lite"/>
    </source>
</evidence>
<keyword evidence="3" id="KW-1185">Reference proteome</keyword>
<feature type="compositionally biased region" description="Basic and acidic residues" evidence="1">
    <location>
        <begin position="69"/>
        <end position="80"/>
    </location>
</feature>
<comment type="caution">
    <text evidence="2">The sequence shown here is derived from an EMBL/GenBank/DDBJ whole genome shotgun (WGS) entry which is preliminary data.</text>
</comment>
<evidence type="ECO:0000313" key="3">
    <source>
        <dbReference type="Proteomes" id="UP001210211"/>
    </source>
</evidence>
<feature type="compositionally biased region" description="Basic and acidic residues" evidence="1">
    <location>
        <begin position="1"/>
        <end position="18"/>
    </location>
</feature>
<dbReference type="PANTHER" id="PTHR33130">
    <property type="entry name" value="PUTATIVE (DUF1639)-RELATED"/>
    <property type="match status" value="1"/>
</dbReference>
<dbReference type="PANTHER" id="PTHR33130:SF43">
    <property type="entry name" value="OS01G0688600 PROTEIN"/>
    <property type="match status" value="1"/>
</dbReference>
<name>A0AAD5Z3I9_9POAL</name>
<dbReference type="InterPro" id="IPR012438">
    <property type="entry name" value="DUF1639"/>
</dbReference>
<evidence type="ECO:0000313" key="2">
    <source>
        <dbReference type="EMBL" id="KAJ3686064.1"/>
    </source>
</evidence>
<dbReference type="Proteomes" id="UP001210211">
    <property type="component" value="Unassembled WGS sequence"/>
</dbReference>
<accession>A0AAD5Z3I9</accession>
<organism evidence="2 3">
    <name type="scientific">Rhynchospora tenuis</name>
    <dbReference type="NCBI Taxonomy" id="198213"/>
    <lineage>
        <taxon>Eukaryota</taxon>
        <taxon>Viridiplantae</taxon>
        <taxon>Streptophyta</taxon>
        <taxon>Embryophyta</taxon>
        <taxon>Tracheophyta</taxon>
        <taxon>Spermatophyta</taxon>
        <taxon>Magnoliopsida</taxon>
        <taxon>Liliopsida</taxon>
        <taxon>Poales</taxon>
        <taxon>Cyperaceae</taxon>
        <taxon>Cyperoideae</taxon>
        <taxon>Rhynchosporeae</taxon>
        <taxon>Rhynchospora</taxon>
    </lineage>
</organism>
<gene>
    <name evidence="2" type="ORF">LUZ61_015228</name>
</gene>
<dbReference type="EMBL" id="JAMRDG010000002">
    <property type="protein sequence ID" value="KAJ3686064.1"/>
    <property type="molecule type" value="Genomic_DNA"/>
</dbReference>
<dbReference type="Pfam" id="PF07797">
    <property type="entry name" value="DUF1639"/>
    <property type="match status" value="1"/>
</dbReference>
<reference evidence="2 3" key="1">
    <citation type="journal article" date="2022" name="Cell">
        <title>Repeat-based holocentromeres influence genome architecture and karyotype evolution.</title>
        <authorList>
            <person name="Hofstatter P.G."/>
            <person name="Thangavel G."/>
            <person name="Lux T."/>
            <person name="Neumann P."/>
            <person name="Vondrak T."/>
            <person name="Novak P."/>
            <person name="Zhang M."/>
            <person name="Costa L."/>
            <person name="Castellani M."/>
            <person name="Scott A."/>
            <person name="Toegelov H."/>
            <person name="Fuchs J."/>
            <person name="Mata-Sucre Y."/>
            <person name="Dias Y."/>
            <person name="Vanzela A.L.L."/>
            <person name="Huettel B."/>
            <person name="Almeida C.C.S."/>
            <person name="Simkova H."/>
            <person name="Souza G."/>
            <person name="Pedrosa-Harand A."/>
            <person name="Macas J."/>
            <person name="Mayer K.F.X."/>
            <person name="Houben A."/>
            <person name="Marques A."/>
        </authorList>
    </citation>
    <scope>NUCLEOTIDE SEQUENCE [LARGE SCALE GENOMIC DNA]</scope>
    <source>
        <strain evidence="2">RhyTen1mFocal</strain>
    </source>
</reference>
<sequence length="160" mass="18562">MLPAEHRLPGEDKKDSPAEHPTAPSRLHNFNFKSWGGQRHLRRCTNLNARKPTPDSDPVSLPQRNLRARRTDQEEEKRGEITAEVATTTNTLLEEKIAERRVFCVTLLREEIEEDIYAMKGTRPARRPRKRTRGVQKQLDMLFPGCFLNEITLDTYKVVE</sequence>
<feature type="region of interest" description="Disordered" evidence="1">
    <location>
        <begin position="1"/>
        <end position="34"/>
    </location>
</feature>
<feature type="region of interest" description="Disordered" evidence="1">
    <location>
        <begin position="47"/>
        <end position="80"/>
    </location>
</feature>
<proteinExistence type="predicted"/>
<dbReference type="AlphaFoldDB" id="A0AAD5Z3I9"/>